<dbReference type="InterPro" id="IPR052718">
    <property type="entry name" value="NmrA-type_oxidoreductase"/>
</dbReference>
<dbReference type="InterPro" id="IPR036291">
    <property type="entry name" value="NAD(P)-bd_dom_sf"/>
</dbReference>
<dbReference type="InterPro" id="IPR016040">
    <property type="entry name" value="NAD(P)-bd_dom"/>
</dbReference>
<keyword evidence="3" id="KW-1185">Reference proteome</keyword>
<evidence type="ECO:0000259" key="1">
    <source>
        <dbReference type="Pfam" id="PF13460"/>
    </source>
</evidence>
<name>Q2IWU0_RHOP2</name>
<reference evidence="2 3" key="1">
    <citation type="submission" date="2006-01" db="EMBL/GenBank/DDBJ databases">
        <title>Complete sequence of Rhodopseudomonas palustris HaA2.</title>
        <authorList>
            <consortium name="US DOE Joint Genome Institute"/>
            <person name="Copeland A."/>
            <person name="Lucas S."/>
            <person name="Lapidus A."/>
            <person name="Barry K."/>
            <person name="Detter J.C."/>
            <person name="Glavina T."/>
            <person name="Hammon N."/>
            <person name="Israni S."/>
            <person name="Pitluck S."/>
            <person name="Chain P."/>
            <person name="Malfatti S."/>
            <person name="Shin M."/>
            <person name="Vergez L."/>
            <person name="Schmutz J."/>
            <person name="Larimer F."/>
            <person name="Land M."/>
            <person name="Hauser L."/>
            <person name="Pelletier D.A."/>
            <person name="Kyrpides N."/>
            <person name="Anderson I."/>
            <person name="Oda Y."/>
            <person name="Harwood C.S."/>
            <person name="Richardson P."/>
        </authorList>
    </citation>
    <scope>NUCLEOTIDE SEQUENCE [LARGE SCALE GENOMIC DNA]</scope>
    <source>
        <strain evidence="2 3">HaA2</strain>
    </source>
</reference>
<dbReference type="KEGG" id="rpb:RPB_2618"/>
<dbReference type="PANTHER" id="PTHR47129:SF1">
    <property type="entry name" value="NMRA-LIKE DOMAIN-CONTAINING PROTEIN"/>
    <property type="match status" value="1"/>
</dbReference>
<dbReference type="AlphaFoldDB" id="Q2IWU0"/>
<gene>
    <name evidence="2" type="ordered locus">RPB_2618</name>
</gene>
<dbReference type="Pfam" id="PF13460">
    <property type="entry name" value="NAD_binding_10"/>
    <property type="match status" value="1"/>
</dbReference>
<dbReference type="RefSeq" id="WP_011441505.1">
    <property type="nucleotide sequence ID" value="NC_007778.1"/>
</dbReference>
<dbReference type="HOGENOM" id="CLU_007383_10_4_5"/>
<dbReference type="eggNOG" id="COG0702">
    <property type="taxonomic scope" value="Bacteria"/>
</dbReference>
<sequence>MSSPRFLVTGANGQLGRRVIDTLLGTISAPQISALVRGADAAAALSARGIQAHVGDYGRPETLAPALAGVDRVLLISSSEIGRRTPQHRNVIAAAREAGVQFLAYTSLLHADISPLGLAEEHRQTEAALRESGVPFALLRNGWYTENYAASIPAALAHSALLGSAGDGRISSASRADYAAAAAAVLTADTPAANQVYELAGDEAYTLTEFAAEIARQSGKAVAYRDLPEADYKAALLGAGLPEPFAALLADSDAGAAKDALFDDSRTLSRLIGRPTTPYAETIGDTLKASRPER</sequence>
<protein>
    <submittedName>
        <fullName evidence="2">NmrA-like protein</fullName>
    </submittedName>
</protein>
<dbReference type="EMBL" id="CP000250">
    <property type="protein sequence ID" value="ABD07320.1"/>
    <property type="molecule type" value="Genomic_DNA"/>
</dbReference>
<proteinExistence type="predicted"/>
<dbReference type="Proteomes" id="UP000008809">
    <property type="component" value="Chromosome"/>
</dbReference>
<dbReference type="SUPFAM" id="SSF51735">
    <property type="entry name" value="NAD(P)-binding Rossmann-fold domains"/>
    <property type="match status" value="1"/>
</dbReference>
<dbReference type="Gene3D" id="3.90.25.10">
    <property type="entry name" value="UDP-galactose 4-epimerase, domain 1"/>
    <property type="match status" value="1"/>
</dbReference>
<dbReference type="PANTHER" id="PTHR47129">
    <property type="entry name" value="QUINONE OXIDOREDUCTASE 2"/>
    <property type="match status" value="1"/>
</dbReference>
<evidence type="ECO:0000313" key="3">
    <source>
        <dbReference type="Proteomes" id="UP000008809"/>
    </source>
</evidence>
<organism evidence="2 3">
    <name type="scientific">Rhodopseudomonas palustris (strain HaA2)</name>
    <dbReference type="NCBI Taxonomy" id="316058"/>
    <lineage>
        <taxon>Bacteria</taxon>
        <taxon>Pseudomonadati</taxon>
        <taxon>Pseudomonadota</taxon>
        <taxon>Alphaproteobacteria</taxon>
        <taxon>Hyphomicrobiales</taxon>
        <taxon>Nitrobacteraceae</taxon>
        <taxon>Rhodopseudomonas</taxon>
    </lineage>
</organism>
<dbReference type="OrthoDB" id="7771794at2"/>
<feature type="domain" description="NAD(P)-binding" evidence="1">
    <location>
        <begin position="10"/>
        <end position="187"/>
    </location>
</feature>
<evidence type="ECO:0000313" key="2">
    <source>
        <dbReference type="EMBL" id="ABD07320.1"/>
    </source>
</evidence>
<accession>Q2IWU0</accession>
<dbReference type="STRING" id="316058.RPB_2618"/>
<dbReference type="Gene3D" id="3.40.50.720">
    <property type="entry name" value="NAD(P)-binding Rossmann-like Domain"/>
    <property type="match status" value="1"/>
</dbReference>
<dbReference type="CDD" id="cd05269">
    <property type="entry name" value="TMR_SDR_a"/>
    <property type="match status" value="1"/>
</dbReference>